<protein>
    <submittedName>
        <fullName evidence="2">Uncharacterized protein</fullName>
    </submittedName>
</protein>
<feature type="compositionally biased region" description="Basic and acidic residues" evidence="1">
    <location>
        <begin position="67"/>
        <end position="81"/>
    </location>
</feature>
<dbReference type="AlphaFoldDB" id="A0AAE1YGJ0"/>
<reference evidence="2" key="1">
    <citation type="submission" date="2020-06" db="EMBL/GenBank/DDBJ databases">
        <authorList>
            <person name="Li T."/>
            <person name="Hu X."/>
            <person name="Zhang T."/>
            <person name="Song X."/>
            <person name="Zhang H."/>
            <person name="Dai N."/>
            <person name="Sheng W."/>
            <person name="Hou X."/>
            <person name="Wei L."/>
        </authorList>
    </citation>
    <scope>NUCLEOTIDE SEQUENCE</scope>
    <source>
        <strain evidence="2">3651</strain>
        <tissue evidence="2">Leaf</tissue>
    </source>
</reference>
<organism evidence="2 3">
    <name type="scientific">Sesamum alatum</name>
    <dbReference type="NCBI Taxonomy" id="300844"/>
    <lineage>
        <taxon>Eukaryota</taxon>
        <taxon>Viridiplantae</taxon>
        <taxon>Streptophyta</taxon>
        <taxon>Embryophyta</taxon>
        <taxon>Tracheophyta</taxon>
        <taxon>Spermatophyta</taxon>
        <taxon>Magnoliopsida</taxon>
        <taxon>eudicotyledons</taxon>
        <taxon>Gunneridae</taxon>
        <taxon>Pentapetalae</taxon>
        <taxon>asterids</taxon>
        <taxon>lamiids</taxon>
        <taxon>Lamiales</taxon>
        <taxon>Pedaliaceae</taxon>
        <taxon>Sesamum</taxon>
    </lineage>
</organism>
<keyword evidence="3" id="KW-1185">Reference proteome</keyword>
<sequence length="354" mass="39783">MTNITLILKLKMSNSTYILKLKISKNMKYPMNLNMHLKTVLNRHQKYPMNLSKHMKLANNAAGPQDTRNDFSRPSDSRNDIGTDNNNARPSDSRNEHNPETDTQTEDISLFSDDHAFEAPAQSSQTTTDQMAQNMSQTASNTVDILPPRLVTSMSAFTQPMRTAQRPLSSAILQRHPPSLQKGPHRKCQEEESKWFQFPEHPNYRSALKLRLRSAYIRQAEIGHAMAARPPVARDHSRAVRVAPPRYGSGYPMPDLPAQTNKTIAEQRSSPPLPRKRAVCLEKNEEIHRRTERGNRPSEKSDLAVRLVSAGSELMSAFIVWGEGLCLSALSSYSALVPIGICGWTRLRYVGVEG</sequence>
<feature type="compositionally biased region" description="Basic and acidic residues" evidence="1">
    <location>
        <begin position="91"/>
        <end position="100"/>
    </location>
</feature>
<dbReference type="Proteomes" id="UP001293254">
    <property type="component" value="Unassembled WGS sequence"/>
</dbReference>
<proteinExistence type="predicted"/>
<feature type="region of interest" description="Disordered" evidence="1">
    <location>
        <begin position="60"/>
        <end position="103"/>
    </location>
</feature>
<accession>A0AAE1YGJ0</accession>
<gene>
    <name evidence="2" type="ORF">Salat_1261800</name>
</gene>
<name>A0AAE1YGJ0_9LAMI</name>
<dbReference type="EMBL" id="JACGWO010000004">
    <property type="protein sequence ID" value="KAK4429612.1"/>
    <property type="molecule type" value="Genomic_DNA"/>
</dbReference>
<evidence type="ECO:0000313" key="2">
    <source>
        <dbReference type="EMBL" id="KAK4429612.1"/>
    </source>
</evidence>
<evidence type="ECO:0000256" key="1">
    <source>
        <dbReference type="SAM" id="MobiDB-lite"/>
    </source>
</evidence>
<reference evidence="2" key="2">
    <citation type="journal article" date="2024" name="Plant">
        <title>Genomic evolution and insights into agronomic trait innovations of Sesamum species.</title>
        <authorList>
            <person name="Miao H."/>
            <person name="Wang L."/>
            <person name="Qu L."/>
            <person name="Liu H."/>
            <person name="Sun Y."/>
            <person name="Le M."/>
            <person name="Wang Q."/>
            <person name="Wei S."/>
            <person name="Zheng Y."/>
            <person name="Lin W."/>
            <person name="Duan Y."/>
            <person name="Cao H."/>
            <person name="Xiong S."/>
            <person name="Wang X."/>
            <person name="Wei L."/>
            <person name="Li C."/>
            <person name="Ma Q."/>
            <person name="Ju M."/>
            <person name="Zhao R."/>
            <person name="Li G."/>
            <person name="Mu C."/>
            <person name="Tian Q."/>
            <person name="Mei H."/>
            <person name="Zhang T."/>
            <person name="Gao T."/>
            <person name="Zhang H."/>
        </authorList>
    </citation>
    <scope>NUCLEOTIDE SEQUENCE</scope>
    <source>
        <strain evidence="2">3651</strain>
    </source>
</reference>
<evidence type="ECO:0000313" key="3">
    <source>
        <dbReference type="Proteomes" id="UP001293254"/>
    </source>
</evidence>
<comment type="caution">
    <text evidence="2">The sequence shown here is derived from an EMBL/GenBank/DDBJ whole genome shotgun (WGS) entry which is preliminary data.</text>
</comment>